<reference evidence="3" key="1">
    <citation type="journal article" date="2019" name="Plant Biotechnol. J.">
        <title>Genome sequencing of the Australian wild diploid species Gossypium australe highlights disease resistance and delayed gland morphogenesis.</title>
        <authorList>
            <person name="Cai Y."/>
            <person name="Cai X."/>
            <person name="Wang Q."/>
            <person name="Wang P."/>
            <person name="Zhang Y."/>
            <person name="Cai C."/>
            <person name="Xu Y."/>
            <person name="Wang K."/>
            <person name="Zhou Z."/>
            <person name="Wang C."/>
            <person name="Geng S."/>
            <person name="Li B."/>
            <person name="Dong Q."/>
            <person name="Hou Y."/>
            <person name="Wang H."/>
            <person name="Ai P."/>
            <person name="Liu Z."/>
            <person name="Yi F."/>
            <person name="Sun M."/>
            <person name="An G."/>
            <person name="Cheng J."/>
            <person name="Zhang Y."/>
            <person name="Shi Q."/>
            <person name="Xie Y."/>
            <person name="Shi X."/>
            <person name="Chang Y."/>
            <person name="Huang F."/>
            <person name="Chen Y."/>
            <person name="Hong S."/>
            <person name="Mi L."/>
            <person name="Sun Q."/>
            <person name="Zhang L."/>
            <person name="Zhou B."/>
            <person name="Peng R."/>
            <person name="Zhang X."/>
            <person name="Liu F."/>
        </authorList>
    </citation>
    <scope>NUCLEOTIDE SEQUENCE [LARGE SCALE GENOMIC DNA]</scope>
    <source>
        <strain evidence="3">cv. PA1801</strain>
    </source>
</reference>
<evidence type="ECO:0000313" key="3">
    <source>
        <dbReference type="Proteomes" id="UP000325315"/>
    </source>
</evidence>
<dbReference type="InterPro" id="IPR026960">
    <property type="entry name" value="RVT-Znf"/>
</dbReference>
<dbReference type="PANTHER" id="PTHR33116:SF75">
    <property type="entry name" value="RIBONUCLEASE H PROTEIN"/>
    <property type="match status" value="1"/>
</dbReference>
<keyword evidence="3" id="KW-1185">Reference proteome</keyword>
<protein>
    <submittedName>
        <fullName evidence="2">Non-LTR retroelement reverse transcriptase-like, related</fullName>
    </submittedName>
</protein>
<proteinExistence type="predicted"/>
<gene>
    <name evidence="2" type="ORF">EPI10_024544</name>
</gene>
<dbReference type="Pfam" id="PF13966">
    <property type="entry name" value="zf-RVT"/>
    <property type="match status" value="1"/>
</dbReference>
<keyword evidence="2" id="KW-0548">Nucleotidyltransferase</keyword>
<evidence type="ECO:0000313" key="2">
    <source>
        <dbReference type="EMBL" id="KAA3474237.1"/>
    </source>
</evidence>
<dbReference type="OrthoDB" id="1742664at2759"/>
<keyword evidence="2" id="KW-0695">RNA-directed DNA polymerase</keyword>
<organism evidence="2 3">
    <name type="scientific">Gossypium australe</name>
    <dbReference type="NCBI Taxonomy" id="47621"/>
    <lineage>
        <taxon>Eukaryota</taxon>
        <taxon>Viridiplantae</taxon>
        <taxon>Streptophyta</taxon>
        <taxon>Embryophyta</taxon>
        <taxon>Tracheophyta</taxon>
        <taxon>Spermatophyta</taxon>
        <taxon>Magnoliopsida</taxon>
        <taxon>eudicotyledons</taxon>
        <taxon>Gunneridae</taxon>
        <taxon>Pentapetalae</taxon>
        <taxon>rosids</taxon>
        <taxon>malvids</taxon>
        <taxon>Malvales</taxon>
        <taxon>Malvaceae</taxon>
        <taxon>Malvoideae</taxon>
        <taxon>Gossypium</taxon>
    </lineage>
</organism>
<dbReference type="Proteomes" id="UP000325315">
    <property type="component" value="Unassembled WGS sequence"/>
</dbReference>
<sequence>MSFSHLQFVDDTILFLKVDNKEVSNVKIPLGANPKRIVTWESIIVRVRKKLSRWKCRSLTWAGKVVLINAVLSSLSIYFMSLFQAPVTVARIRWNTVCKPKVKGEAGGANLCVKNKALLAKLSWRFELEKEALWRKVILAKYREEGMCKDLVDKVSGTVLLSEVEDWLCCVNDKFGEFSIKKCSALLMLDDEADVNFACNKVWNIKVPPKVRSFLWMLTIERIPSKEFLTKRGVNIQNFSISCPWCDGEPENASHLFFKCRFIEGFCAKIFNWWDFVWKKVYGFVDFFALSNKENFWWISPQRCRVVSYKSKSVASFWRPPPLGWLKFNVCGNAKEEKAGRGGVLKDMEEVARGLFSGVVDTNVAEEAEMGAVKIALEVFLAMNWKTNDFLYIELGSLVVFSWCINKVL</sequence>
<evidence type="ECO:0000259" key="1">
    <source>
        <dbReference type="Pfam" id="PF13966"/>
    </source>
</evidence>
<comment type="caution">
    <text evidence="2">The sequence shown here is derived from an EMBL/GenBank/DDBJ whole genome shotgun (WGS) entry which is preliminary data.</text>
</comment>
<keyword evidence="2" id="KW-0808">Transferase</keyword>
<accession>A0A5B6VZH6</accession>
<feature type="domain" description="Reverse transcriptase zinc-binding" evidence="1">
    <location>
        <begin position="178"/>
        <end position="263"/>
    </location>
</feature>
<dbReference type="AlphaFoldDB" id="A0A5B6VZH6"/>
<dbReference type="EMBL" id="SMMG02000005">
    <property type="protein sequence ID" value="KAA3474237.1"/>
    <property type="molecule type" value="Genomic_DNA"/>
</dbReference>
<dbReference type="PANTHER" id="PTHR33116">
    <property type="entry name" value="REVERSE TRANSCRIPTASE ZINC-BINDING DOMAIN-CONTAINING PROTEIN-RELATED-RELATED"/>
    <property type="match status" value="1"/>
</dbReference>
<dbReference type="GO" id="GO:0003964">
    <property type="term" value="F:RNA-directed DNA polymerase activity"/>
    <property type="evidence" value="ECO:0007669"/>
    <property type="project" value="UniProtKB-KW"/>
</dbReference>
<name>A0A5B6VZH6_9ROSI</name>